<dbReference type="Proteomes" id="UP001476798">
    <property type="component" value="Unassembled WGS sequence"/>
</dbReference>
<dbReference type="Pfam" id="PF00022">
    <property type="entry name" value="Actin"/>
    <property type="match status" value="1"/>
</dbReference>
<evidence type="ECO:0000256" key="5">
    <source>
        <dbReference type="ARBA" id="ARBA00022475"/>
    </source>
</evidence>
<feature type="domain" description="Connexin N-terminal" evidence="15">
    <location>
        <begin position="341"/>
        <end position="374"/>
    </location>
</feature>
<evidence type="ECO:0000259" key="16">
    <source>
        <dbReference type="SMART" id="SM01089"/>
    </source>
</evidence>
<accession>A0ABV0PNK0</accession>
<keyword evidence="5" id="KW-1003">Cell membrane</keyword>
<evidence type="ECO:0000256" key="4">
    <source>
        <dbReference type="ARBA" id="ARBA00011455"/>
    </source>
</evidence>
<evidence type="ECO:0000256" key="8">
    <source>
        <dbReference type="ARBA" id="ARBA00022949"/>
    </source>
</evidence>
<comment type="subcellular location">
    <subcellularLocation>
        <location evidence="2">Cell junction</location>
        <location evidence="2">Gap junction</location>
    </subcellularLocation>
    <subcellularLocation>
        <location evidence="3 13">Cell membrane</location>
        <topology evidence="3 13">Multi-pass membrane protein</topology>
    </subcellularLocation>
</comment>
<dbReference type="Pfam" id="PF00029">
    <property type="entry name" value="Connexin"/>
    <property type="match status" value="1"/>
</dbReference>
<evidence type="ECO:0000256" key="11">
    <source>
        <dbReference type="ARBA" id="ARBA00038389"/>
    </source>
</evidence>
<dbReference type="PROSITE" id="PS00408">
    <property type="entry name" value="CONNEXINS_2"/>
    <property type="match status" value="1"/>
</dbReference>
<dbReference type="InterPro" id="IPR043129">
    <property type="entry name" value="ATPase_NBD"/>
</dbReference>
<dbReference type="SMART" id="SM01089">
    <property type="entry name" value="Connexin_CCC"/>
    <property type="match status" value="1"/>
</dbReference>
<dbReference type="Gene3D" id="1.20.1440.80">
    <property type="entry name" value="Gap junction channel protein cysteine-rich domain"/>
    <property type="match status" value="1"/>
</dbReference>
<keyword evidence="18" id="KW-1185">Reference proteome</keyword>
<dbReference type="InterPro" id="IPR019570">
    <property type="entry name" value="Connexin_CCC"/>
</dbReference>
<name>A0ABV0PNK0_9TELE</name>
<organism evidence="17 18">
    <name type="scientific">Goodea atripinnis</name>
    <dbReference type="NCBI Taxonomy" id="208336"/>
    <lineage>
        <taxon>Eukaryota</taxon>
        <taxon>Metazoa</taxon>
        <taxon>Chordata</taxon>
        <taxon>Craniata</taxon>
        <taxon>Vertebrata</taxon>
        <taxon>Euteleostomi</taxon>
        <taxon>Actinopterygii</taxon>
        <taxon>Neopterygii</taxon>
        <taxon>Teleostei</taxon>
        <taxon>Neoteleostei</taxon>
        <taxon>Acanthomorphata</taxon>
        <taxon>Ovalentaria</taxon>
        <taxon>Atherinomorphae</taxon>
        <taxon>Cyprinodontiformes</taxon>
        <taxon>Goodeidae</taxon>
        <taxon>Goodea</taxon>
    </lineage>
</organism>
<evidence type="ECO:0000259" key="15">
    <source>
        <dbReference type="SMART" id="SM00037"/>
    </source>
</evidence>
<keyword evidence="10 14" id="KW-0472">Membrane</keyword>
<evidence type="ECO:0000313" key="17">
    <source>
        <dbReference type="EMBL" id="MEQ2184963.1"/>
    </source>
</evidence>
<dbReference type="SUPFAM" id="SSF53067">
    <property type="entry name" value="Actin-like ATPase domain"/>
    <property type="match status" value="1"/>
</dbReference>
<comment type="similarity">
    <text evidence="12">Belongs to the actin family.</text>
</comment>
<feature type="transmembrane region" description="Helical" evidence="14">
    <location>
        <begin position="375"/>
        <end position="395"/>
    </location>
</feature>
<keyword evidence="6 13" id="KW-0812">Transmembrane</keyword>
<keyword evidence="8" id="KW-0965">Cell junction</keyword>
<evidence type="ECO:0000256" key="3">
    <source>
        <dbReference type="ARBA" id="ARBA00004651"/>
    </source>
</evidence>
<comment type="function">
    <text evidence="1 13">One gap junction consists of a cluster of closely packed pairs of transmembrane channels, the connexons, through which materials of low MW diffuse from one cell to a neighboring cell.</text>
</comment>
<keyword evidence="9 14" id="KW-1133">Transmembrane helix</keyword>
<dbReference type="InterPro" id="IPR038359">
    <property type="entry name" value="Connexin_N_sf"/>
</dbReference>
<reference evidence="17 18" key="1">
    <citation type="submission" date="2021-06" db="EMBL/GenBank/DDBJ databases">
        <authorList>
            <person name="Palmer J.M."/>
        </authorList>
    </citation>
    <scope>NUCLEOTIDE SEQUENCE [LARGE SCALE GENOMIC DNA]</scope>
    <source>
        <strain evidence="17 18">GA_2019</strain>
        <tissue evidence="17">Muscle</tissue>
    </source>
</reference>
<evidence type="ECO:0000256" key="10">
    <source>
        <dbReference type="ARBA" id="ARBA00023136"/>
    </source>
</evidence>
<dbReference type="EMBL" id="JAHRIO010080852">
    <property type="protein sequence ID" value="MEQ2184963.1"/>
    <property type="molecule type" value="Genomic_DNA"/>
</dbReference>
<dbReference type="SMART" id="SM00037">
    <property type="entry name" value="CNX"/>
    <property type="match status" value="1"/>
</dbReference>
<dbReference type="InterPro" id="IPR013092">
    <property type="entry name" value="Connexin_N"/>
</dbReference>
<dbReference type="Gene3D" id="3.30.420.40">
    <property type="match status" value="1"/>
</dbReference>
<dbReference type="PROSITE" id="PS00407">
    <property type="entry name" value="CONNEXINS_1"/>
    <property type="match status" value="1"/>
</dbReference>
<feature type="transmembrane region" description="Helical" evidence="14">
    <location>
        <begin position="478"/>
        <end position="500"/>
    </location>
</feature>
<dbReference type="InterPro" id="IPR004000">
    <property type="entry name" value="Actin"/>
</dbReference>
<evidence type="ECO:0000256" key="2">
    <source>
        <dbReference type="ARBA" id="ARBA00004610"/>
    </source>
</evidence>
<dbReference type="PRINTS" id="PR00206">
    <property type="entry name" value="CONNEXIN"/>
</dbReference>
<comment type="similarity">
    <text evidence="11">Belongs to the connexin family. Delta-type subfamily.</text>
</comment>
<evidence type="ECO:0000256" key="6">
    <source>
        <dbReference type="ARBA" id="ARBA00022692"/>
    </source>
</evidence>
<feature type="transmembrane region" description="Helical" evidence="14">
    <location>
        <begin position="322"/>
        <end position="339"/>
    </location>
</feature>
<proteinExistence type="inferred from homology"/>
<evidence type="ECO:0000256" key="14">
    <source>
        <dbReference type="SAM" id="Phobius"/>
    </source>
</evidence>
<protein>
    <recommendedName>
        <fullName evidence="13">Gap junction protein</fullName>
    </recommendedName>
</protein>
<dbReference type="Gene3D" id="3.90.640.10">
    <property type="entry name" value="Actin, Chain A, domain 4"/>
    <property type="match status" value="1"/>
</dbReference>
<comment type="caution">
    <text evidence="17">The sequence shown here is derived from an EMBL/GenBank/DDBJ whole genome shotgun (WGS) entry which is preliminary data.</text>
</comment>
<evidence type="ECO:0000256" key="1">
    <source>
        <dbReference type="ARBA" id="ARBA00003922"/>
    </source>
</evidence>
<dbReference type="PANTHER" id="PTHR11984:SF32">
    <property type="entry name" value="GAP JUNCTION DELTA-2 PROTEIN"/>
    <property type="match status" value="1"/>
</dbReference>
<dbReference type="PANTHER" id="PTHR11984">
    <property type="entry name" value="CONNEXIN"/>
    <property type="match status" value="1"/>
</dbReference>
<dbReference type="SMART" id="SM00268">
    <property type="entry name" value="ACTIN"/>
    <property type="match status" value="1"/>
</dbReference>
<dbReference type="InterPro" id="IPR017990">
    <property type="entry name" value="Connexin_CS"/>
</dbReference>
<comment type="subunit">
    <text evidence="4 13">A connexon is composed of a hexamer of connexins.</text>
</comment>
<evidence type="ECO:0000313" key="18">
    <source>
        <dbReference type="Proteomes" id="UP001476798"/>
    </source>
</evidence>
<gene>
    <name evidence="17" type="ORF">GOODEAATRI_013306</name>
</gene>
<dbReference type="InterPro" id="IPR000500">
    <property type="entry name" value="Connexin"/>
</dbReference>
<feature type="transmembrane region" description="Helical" evidence="14">
    <location>
        <begin position="531"/>
        <end position="550"/>
    </location>
</feature>
<evidence type="ECO:0000256" key="13">
    <source>
        <dbReference type="RuleBase" id="RU000630"/>
    </source>
</evidence>
<keyword evidence="7 13" id="KW-0303">Gap junction</keyword>
<evidence type="ECO:0000256" key="9">
    <source>
        <dbReference type="ARBA" id="ARBA00022989"/>
    </source>
</evidence>
<evidence type="ECO:0000256" key="12">
    <source>
        <dbReference type="RuleBase" id="RU000487"/>
    </source>
</evidence>
<feature type="domain" description="Connexin cysteine-rich" evidence="16">
    <location>
        <begin position="489"/>
        <end position="555"/>
    </location>
</feature>
<evidence type="ECO:0000256" key="7">
    <source>
        <dbReference type="ARBA" id="ARBA00022868"/>
    </source>
</evidence>
<sequence length="601" mass="67547">MSPGCHGWYGPEGLLWSSGLPLCGAWGAFWGYGSCSGTQNYLMKILTERGYSFVTTAEREIVRDIKEKLCYVALDFENEMATAASSSSLEKSYELPDSQVITIGNERFCCPETPFQPSFIGMESAGIHETTYNSIMKCNTDIRKDLYANNVLSGGTTMYPGIADRMQKEITALAPSTMKIKMCFWFRLLLLLRGSTLCGLVAPSLPFCPPSSKCGSVRRSMMRLDHLLSTGSAFEKLFLSSNCRLLSPSCQKSHDKEQCGSVAGALGTHSRTLTGAALSANNQPESTKRDRRGDGDEMGEWTILERLLEAAVQQHSTMIGRILLTVVVIFRILIVAIVGETVYDDEQTMFVCNTLQPGCNQACYDKAFPISHIRYWVFQIIMVCTPSLCFITYSVHQSAKQKERRFSTVYLTLDKDQDSLKRDESKKIKNTIVNGVLQNTENSTKEAEPDCLEVKEIPNSAMRTTKSKMRRQEGISRFYIIQVVFRNALEIGFLVGQYFLYGFNVPSVYECDRYPCIKDVECYVSRPTEKTVFLVFMFAVSGFCVVLNLAELNHLGWRKIKTAVRGVQARRKSIYEIRNKDLPRMSVPNFGRTQSSDSAYV</sequence>